<dbReference type="PANTHER" id="PTHR21240">
    <property type="entry name" value="2-AMINO-3-CARBOXYLMUCONATE-6-SEMIALDEHYDE DECARBOXYLASE"/>
    <property type="match status" value="1"/>
</dbReference>
<comment type="caution">
    <text evidence="3">The sequence shown here is derived from an EMBL/GenBank/DDBJ whole genome shotgun (WGS) entry which is preliminary data.</text>
</comment>
<proteinExistence type="predicted"/>
<dbReference type="GO" id="GO:0016831">
    <property type="term" value="F:carboxy-lyase activity"/>
    <property type="evidence" value="ECO:0007669"/>
    <property type="project" value="InterPro"/>
</dbReference>
<dbReference type="AlphaFoldDB" id="A0A0F9S812"/>
<dbReference type="SUPFAM" id="SSF51556">
    <property type="entry name" value="Metallo-dependent hydrolases"/>
    <property type="match status" value="1"/>
</dbReference>
<organism evidence="3">
    <name type="scientific">marine sediment metagenome</name>
    <dbReference type="NCBI Taxonomy" id="412755"/>
    <lineage>
        <taxon>unclassified sequences</taxon>
        <taxon>metagenomes</taxon>
        <taxon>ecological metagenomes</taxon>
    </lineage>
</organism>
<dbReference type="Gene3D" id="3.20.20.140">
    <property type="entry name" value="Metal-dependent hydrolases"/>
    <property type="match status" value="1"/>
</dbReference>
<dbReference type="PANTHER" id="PTHR21240:SF19">
    <property type="entry name" value="CATALYTIC_ HYDROLASE"/>
    <property type="match status" value="1"/>
</dbReference>
<dbReference type="InterPro" id="IPR032466">
    <property type="entry name" value="Metal_Hydrolase"/>
</dbReference>
<evidence type="ECO:0000313" key="3">
    <source>
        <dbReference type="EMBL" id="KKN33146.1"/>
    </source>
</evidence>
<dbReference type="CDD" id="cd01292">
    <property type="entry name" value="metallo-dependent_hydrolases"/>
    <property type="match status" value="1"/>
</dbReference>
<dbReference type="GO" id="GO:0016787">
    <property type="term" value="F:hydrolase activity"/>
    <property type="evidence" value="ECO:0007669"/>
    <property type="project" value="InterPro"/>
</dbReference>
<name>A0A0F9S812_9ZZZZ</name>
<dbReference type="InterPro" id="IPR006680">
    <property type="entry name" value="Amidohydro-rel"/>
</dbReference>
<protein>
    <recommendedName>
        <fullName evidence="2">Amidohydrolase-related domain-containing protein</fullName>
    </recommendedName>
</protein>
<feature type="domain" description="Amidohydrolase-related" evidence="2">
    <location>
        <begin position="3"/>
        <end position="308"/>
    </location>
</feature>
<dbReference type="Pfam" id="PF04909">
    <property type="entry name" value="Amidohydro_2"/>
    <property type="match status" value="1"/>
</dbReference>
<gene>
    <name evidence="3" type="ORF">LCGC14_0806690</name>
</gene>
<sequence>MIIDAHAHIVDRDWYPEKWWSSIAKFSLQKSGNYNKMDLSAMSEGISSFLSDPSGEKLIDAMDKANIDMTVICVLDYGLALGEPKISIEEQNQIHGEIQKKYPKRILAYASVDPRRPNAEKLIRKCFEEWNMRGLKFHPSTGFYPNSKEVYKLLEIANEFKKPVLFHTGHIIQPLRAKYCDPIYLDDVCVDFPDLMIQAAHMGFGWLHELSRMGSTKMNLTVDFSGWQETALNSYHEFCSSLRQCLDSFSPKRVLWGTDNPYLRGLLPDKDWIQIIKDLPSKAPEGLRFTQEEVDLMLGGNAKRIFGIE</sequence>
<dbReference type="InterPro" id="IPR032465">
    <property type="entry name" value="ACMSD"/>
</dbReference>
<dbReference type="EMBL" id="LAZR01002200">
    <property type="protein sequence ID" value="KKN33146.1"/>
    <property type="molecule type" value="Genomic_DNA"/>
</dbReference>
<evidence type="ECO:0000259" key="2">
    <source>
        <dbReference type="Pfam" id="PF04909"/>
    </source>
</evidence>
<evidence type="ECO:0000256" key="1">
    <source>
        <dbReference type="ARBA" id="ARBA00023239"/>
    </source>
</evidence>
<keyword evidence="1" id="KW-0456">Lyase</keyword>
<accession>A0A0F9S812</accession>
<reference evidence="3" key="1">
    <citation type="journal article" date="2015" name="Nature">
        <title>Complex archaea that bridge the gap between prokaryotes and eukaryotes.</title>
        <authorList>
            <person name="Spang A."/>
            <person name="Saw J.H."/>
            <person name="Jorgensen S.L."/>
            <person name="Zaremba-Niedzwiedzka K."/>
            <person name="Martijn J."/>
            <person name="Lind A.E."/>
            <person name="van Eijk R."/>
            <person name="Schleper C."/>
            <person name="Guy L."/>
            <person name="Ettema T.J."/>
        </authorList>
    </citation>
    <scope>NUCLEOTIDE SEQUENCE</scope>
</reference>